<dbReference type="InterPro" id="IPR002938">
    <property type="entry name" value="FAD-bd"/>
</dbReference>
<evidence type="ECO:0000256" key="3">
    <source>
        <dbReference type="ARBA" id="ARBA00005349"/>
    </source>
</evidence>
<gene>
    <name evidence="9" type="ORF">J3998_00685</name>
</gene>
<feature type="domain" description="FAD-binding" evidence="8">
    <location>
        <begin position="6"/>
        <end position="359"/>
    </location>
</feature>
<comment type="caution">
    <text evidence="9">The sequence shown here is derived from an EMBL/GenBank/DDBJ whole genome shotgun (WGS) entry which is preliminary data.</text>
</comment>
<evidence type="ECO:0000313" key="10">
    <source>
        <dbReference type="Proteomes" id="UP000664835"/>
    </source>
</evidence>
<evidence type="ECO:0000259" key="8">
    <source>
        <dbReference type="Pfam" id="PF01494"/>
    </source>
</evidence>
<dbReference type="InterPro" id="IPR051205">
    <property type="entry name" value="UbiH/COQ6_monooxygenase"/>
</dbReference>
<dbReference type="GO" id="GO:0004497">
    <property type="term" value="F:monooxygenase activity"/>
    <property type="evidence" value="ECO:0007669"/>
    <property type="project" value="UniProtKB-KW"/>
</dbReference>
<keyword evidence="4" id="KW-0285">Flavoprotein</keyword>
<dbReference type="InterPro" id="IPR010971">
    <property type="entry name" value="UbiH/COQ6"/>
</dbReference>
<sequence>MQKNSDTIIVGGGPVGLMLALGLSRQGFRVQLLEAQPMEIESAEENTNGAFDGRVLALSFGSIEVLQKLSVWEALKPYATAIEHVHVSQKGYLGITTIHAKEMGVNALGFSVQGRDLGKVLWQAVKQQSAIEILAPAKLQSFTEDDSQPYPICAQVEQSGETLRLHAKLIVGADGTHSMVRQTLGLQLQEKSYGAYAVLAQIETEQHPQGWSYERFTVEGPVALLPMQGNQHKAVMVIPQEQLDEVMALDDKAYLERFSAKMGERLGAFVKTSPRLAYPLKETYVEQFTKGRALLLGNAAHTQHPVAAQGLNLGIRDIAVLLQQIEMLQLPPQEAIEQVASEAFLQDYAKLRQPDHQKVMGMTDSLIDLFQHSSPMVGHLRGLGLMALQAVPMAKRRFSRFAMGKV</sequence>
<evidence type="ECO:0000256" key="1">
    <source>
        <dbReference type="ARBA" id="ARBA00001974"/>
    </source>
</evidence>
<protein>
    <submittedName>
        <fullName evidence="9">FAD-dependent monooxygenase</fullName>
    </submittedName>
</protein>
<dbReference type="Gene3D" id="3.50.50.60">
    <property type="entry name" value="FAD/NAD(P)-binding domain"/>
    <property type="match status" value="2"/>
</dbReference>
<evidence type="ECO:0000256" key="5">
    <source>
        <dbReference type="ARBA" id="ARBA00022827"/>
    </source>
</evidence>
<organism evidence="9 10">
    <name type="scientific">Thiomicrorhabdus marina</name>
    <dbReference type="NCBI Taxonomy" id="2818442"/>
    <lineage>
        <taxon>Bacteria</taxon>
        <taxon>Pseudomonadati</taxon>
        <taxon>Pseudomonadota</taxon>
        <taxon>Gammaproteobacteria</taxon>
        <taxon>Thiotrichales</taxon>
        <taxon>Piscirickettsiaceae</taxon>
        <taxon>Thiomicrorhabdus</taxon>
    </lineage>
</organism>
<dbReference type="SUPFAM" id="SSF51905">
    <property type="entry name" value="FAD/NAD(P)-binding domain"/>
    <property type="match status" value="1"/>
</dbReference>
<evidence type="ECO:0000256" key="2">
    <source>
        <dbReference type="ARBA" id="ARBA00004749"/>
    </source>
</evidence>
<dbReference type="Proteomes" id="UP000664835">
    <property type="component" value="Unassembled WGS sequence"/>
</dbReference>
<comment type="cofactor">
    <cofactor evidence="1">
        <name>FAD</name>
        <dbReference type="ChEBI" id="CHEBI:57692"/>
    </cofactor>
</comment>
<comment type="pathway">
    <text evidence="2">Cofactor biosynthesis; ubiquinone biosynthesis.</text>
</comment>
<dbReference type="PANTHER" id="PTHR43876:SF8">
    <property type="entry name" value="2-OCTAPRENYL-6-METHOXYPHENOL HYDROXYLASE"/>
    <property type="match status" value="1"/>
</dbReference>
<keyword evidence="10" id="KW-1185">Reference proteome</keyword>
<dbReference type="EMBL" id="JAGETV010000001">
    <property type="protein sequence ID" value="MBO1926077.1"/>
    <property type="molecule type" value="Genomic_DNA"/>
</dbReference>
<name>A0ABS3Q181_9GAMM</name>
<dbReference type="PRINTS" id="PR00420">
    <property type="entry name" value="RNGMNOXGNASE"/>
</dbReference>
<evidence type="ECO:0000256" key="7">
    <source>
        <dbReference type="ARBA" id="ARBA00023033"/>
    </source>
</evidence>
<evidence type="ECO:0000256" key="4">
    <source>
        <dbReference type="ARBA" id="ARBA00022630"/>
    </source>
</evidence>
<keyword evidence="7 9" id="KW-0503">Monooxygenase</keyword>
<dbReference type="Pfam" id="PF01494">
    <property type="entry name" value="FAD_binding_3"/>
    <property type="match status" value="1"/>
</dbReference>
<dbReference type="NCBIfam" id="TIGR01988">
    <property type="entry name" value="Ubi-OHases"/>
    <property type="match status" value="1"/>
</dbReference>
<accession>A0ABS3Q181</accession>
<evidence type="ECO:0000256" key="6">
    <source>
        <dbReference type="ARBA" id="ARBA00023002"/>
    </source>
</evidence>
<dbReference type="RefSeq" id="WP_208146328.1">
    <property type="nucleotide sequence ID" value="NZ_JAGETV010000001.1"/>
</dbReference>
<reference evidence="9 10" key="1">
    <citation type="submission" date="2021-03" db="EMBL/GenBank/DDBJ databases">
        <title>Thiomicrorhabdus sp.nov.,novel sulfur-oxidizing bacteria isolated from coastal sediment.</title>
        <authorList>
            <person name="Liu X."/>
        </authorList>
    </citation>
    <scope>NUCLEOTIDE SEQUENCE [LARGE SCALE GENOMIC DNA]</scope>
    <source>
        <strain evidence="9 10">6S2-11</strain>
    </source>
</reference>
<proteinExistence type="inferred from homology"/>
<dbReference type="PANTHER" id="PTHR43876">
    <property type="entry name" value="UBIQUINONE BIOSYNTHESIS MONOOXYGENASE COQ6, MITOCHONDRIAL"/>
    <property type="match status" value="1"/>
</dbReference>
<keyword evidence="5" id="KW-0274">FAD</keyword>
<keyword evidence="6" id="KW-0560">Oxidoreductase</keyword>
<comment type="similarity">
    <text evidence="3">Belongs to the UbiH/COQ6 family.</text>
</comment>
<evidence type="ECO:0000313" key="9">
    <source>
        <dbReference type="EMBL" id="MBO1926077.1"/>
    </source>
</evidence>
<dbReference type="InterPro" id="IPR036188">
    <property type="entry name" value="FAD/NAD-bd_sf"/>
</dbReference>